<dbReference type="Proteomes" id="UP001596432">
    <property type="component" value="Unassembled WGS sequence"/>
</dbReference>
<reference evidence="2 3" key="1">
    <citation type="journal article" date="2019" name="Int. J. Syst. Evol. Microbiol.">
        <title>The Global Catalogue of Microorganisms (GCM) 10K type strain sequencing project: providing services to taxonomists for standard genome sequencing and annotation.</title>
        <authorList>
            <consortium name="The Broad Institute Genomics Platform"/>
            <consortium name="The Broad Institute Genome Sequencing Center for Infectious Disease"/>
            <person name="Wu L."/>
            <person name="Ma J."/>
        </authorList>
    </citation>
    <scope>NUCLEOTIDE SEQUENCE [LARGE SCALE GENOMIC DNA]</scope>
    <source>
        <strain evidence="2 3">XZYJT29</strain>
    </source>
</reference>
<feature type="transmembrane region" description="Helical" evidence="1">
    <location>
        <begin position="60"/>
        <end position="80"/>
    </location>
</feature>
<name>A0ABD5XVY2_9EURY</name>
<protein>
    <submittedName>
        <fullName evidence="2">Uncharacterized protein</fullName>
    </submittedName>
</protein>
<evidence type="ECO:0000313" key="2">
    <source>
        <dbReference type="EMBL" id="MFC7139272.1"/>
    </source>
</evidence>
<evidence type="ECO:0000313" key="3">
    <source>
        <dbReference type="Proteomes" id="UP001596432"/>
    </source>
</evidence>
<gene>
    <name evidence="2" type="ORF">ACFQMA_05395</name>
</gene>
<feature type="transmembrane region" description="Helical" evidence="1">
    <location>
        <begin position="21"/>
        <end position="40"/>
    </location>
</feature>
<feature type="transmembrane region" description="Helical" evidence="1">
    <location>
        <begin position="100"/>
        <end position="120"/>
    </location>
</feature>
<evidence type="ECO:0000256" key="1">
    <source>
        <dbReference type="SAM" id="Phobius"/>
    </source>
</evidence>
<proteinExistence type="predicted"/>
<keyword evidence="1" id="KW-0472">Membrane</keyword>
<sequence>MGFPTDRSAVVRRLGERADEPATAAGVVGTTALAFSGLYYGNMVLGHWGSVAAGEYEAVAGLTALFLLTVTNAAVVTWLVWSSRDLSDEWGYRRGAATGLLVGVASHLTLGLVVVAWSLLAGRASMTTGLSAVPSYFLIVFASVVFTAGVPLVLSVGSALALTHCRKRVRAD</sequence>
<dbReference type="EMBL" id="JBHTAS010000001">
    <property type="protein sequence ID" value="MFC7139272.1"/>
    <property type="molecule type" value="Genomic_DNA"/>
</dbReference>
<dbReference type="RefSeq" id="WP_274324867.1">
    <property type="nucleotide sequence ID" value="NZ_CP118158.1"/>
</dbReference>
<organism evidence="2 3">
    <name type="scientific">Halosimplex aquaticum</name>
    <dbReference type="NCBI Taxonomy" id="3026162"/>
    <lineage>
        <taxon>Archaea</taxon>
        <taxon>Methanobacteriati</taxon>
        <taxon>Methanobacteriota</taxon>
        <taxon>Stenosarchaea group</taxon>
        <taxon>Halobacteria</taxon>
        <taxon>Halobacteriales</taxon>
        <taxon>Haloarculaceae</taxon>
        <taxon>Halosimplex</taxon>
    </lineage>
</organism>
<feature type="transmembrane region" description="Helical" evidence="1">
    <location>
        <begin position="136"/>
        <end position="162"/>
    </location>
</feature>
<keyword evidence="1" id="KW-1133">Transmembrane helix</keyword>
<dbReference type="GeneID" id="78819524"/>
<comment type="caution">
    <text evidence="2">The sequence shown here is derived from an EMBL/GenBank/DDBJ whole genome shotgun (WGS) entry which is preliminary data.</text>
</comment>
<keyword evidence="1" id="KW-0812">Transmembrane</keyword>
<accession>A0ABD5XVY2</accession>
<dbReference type="AlphaFoldDB" id="A0ABD5XVY2"/>
<keyword evidence="3" id="KW-1185">Reference proteome</keyword>